<feature type="transmembrane region" description="Helical" evidence="1">
    <location>
        <begin position="36"/>
        <end position="55"/>
    </location>
</feature>
<keyword evidence="1" id="KW-0472">Membrane</keyword>
<organism evidence="2">
    <name type="scientific">Lygus hesperus</name>
    <name type="common">Western plant bug</name>
    <dbReference type="NCBI Taxonomy" id="30085"/>
    <lineage>
        <taxon>Eukaryota</taxon>
        <taxon>Metazoa</taxon>
        <taxon>Ecdysozoa</taxon>
        <taxon>Arthropoda</taxon>
        <taxon>Hexapoda</taxon>
        <taxon>Insecta</taxon>
        <taxon>Pterygota</taxon>
        <taxon>Neoptera</taxon>
        <taxon>Paraneoptera</taxon>
        <taxon>Hemiptera</taxon>
        <taxon>Heteroptera</taxon>
        <taxon>Panheteroptera</taxon>
        <taxon>Cimicomorpha</taxon>
        <taxon>Miridae</taxon>
        <taxon>Mirini</taxon>
        <taxon>Lygus</taxon>
    </lineage>
</organism>
<evidence type="ECO:0000313" key="2">
    <source>
        <dbReference type="EMBL" id="JAG01805.1"/>
    </source>
</evidence>
<feature type="transmembrane region" description="Helical" evidence="1">
    <location>
        <begin position="75"/>
        <end position="93"/>
    </location>
</feature>
<reference evidence="2" key="1">
    <citation type="journal article" date="2014" name="PLoS ONE">
        <title>Transcriptome-Based Identification of ABC Transporters in the Western Tarnished Plant Bug Lygus hesperus.</title>
        <authorList>
            <person name="Hull J.J."/>
            <person name="Chaney K."/>
            <person name="Geib S.M."/>
            <person name="Fabrick J.A."/>
            <person name="Brent C.S."/>
            <person name="Walsh D."/>
            <person name="Lavine L.C."/>
        </authorList>
    </citation>
    <scope>NUCLEOTIDE SEQUENCE</scope>
</reference>
<feature type="transmembrane region" description="Helical" evidence="1">
    <location>
        <begin position="126"/>
        <end position="144"/>
    </location>
</feature>
<dbReference type="AlphaFoldDB" id="A0A0A9WAC8"/>
<accession>A0A0A9WAC8</accession>
<evidence type="ECO:0000256" key="1">
    <source>
        <dbReference type="SAM" id="Phobius"/>
    </source>
</evidence>
<gene>
    <name evidence="2" type="primary">bru</name>
    <name evidence="2" type="ORF">CM83_1804</name>
</gene>
<keyword evidence="1" id="KW-0812">Transmembrane</keyword>
<reference evidence="2" key="2">
    <citation type="submission" date="2014-07" db="EMBL/GenBank/DDBJ databases">
        <authorList>
            <person name="Hull J."/>
        </authorList>
    </citation>
    <scope>NUCLEOTIDE SEQUENCE</scope>
</reference>
<protein>
    <submittedName>
        <fullName evidence="2">Protein brunelleschi</fullName>
    </submittedName>
</protein>
<dbReference type="EMBL" id="GBHO01041799">
    <property type="protein sequence ID" value="JAG01805.1"/>
    <property type="molecule type" value="Transcribed_RNA"/>
</dbReference>
<feature type="transmembrane region" description="Helical" evidence="1">
    <location>
        <begin position="100"/>
        <end position="120"/>
    </location>
</feature>
<name>A0A0A9WAC8_LYGHE</name>
<feature type="non-terminal residue" evidence="2">
    <location>
        <position position="1"/>
    </location>
</feature>
<proteinExistence type="predicted"/>
<keyword evidence="1" id="KW-1133">Transmembrane helix</keyword>
<sequence length="157" mass="17772">PIRTWSSMTDLPEGGAYPTWLYPHVDWEAESRWGHCFLKVFALLARLVVTAYWLATDLPNVKSWSVRCLFFHSCPGLLGVESSAILPFLLTPIPFRTLSWVHDIMGIFLGITTFVGIYLTCTDVKALLTLLVMTVIPLSVDLLLHLNTVPRYEMAVY</sequence>